<sequence>MFQRRSLDNRLRRKEPAATSCSSVSPVQAMFHPVTLKTSVYGYVKHDGAMRRNPDIVLKAGQRAVIDDEKPVDVLYGDQEAGGEEDLVREKWFPSYVENVNSRFYLREDFFSFNEETHSFQSMIEFLREHTQVSRRELRRKLRTVNLEDDPLSRQLYHYHFTCAPKGRYTHGDQRRLYDVLLNIAESRPDDTGLQATQRGKKTVNCPKSKLRTSRRVSDALEKMFWDFSGNTKSTLALPPKTREMTRAKPGSAPVETREVPYQYKFYLNVMPAHVADVTRYILAMVDVPALAERPQIRKLRVGPIRGHATRIDNMCLTVATESGLRAVKAKLKELSEAHPEYFADETLFMAERLAPGISWGQSAYFMNVWTMEPAMVSSVRRFLGRVGDMLKKHDERWFTSFESSDVADRWDRLKRYHTKGVKEFGEEGDSVAEFSKSNLLKMNDLMMRFGGTGLSELPLKWLQFYEEAQPKMGAGPPVFLRHRMDALESVVKKHPRTMSKALRLAIAKLSEYNIDFGAPHLSREFEPFRDEDMVNINLRRAEEGSEGEEYADFQQLADEEEFVDRPDPKPKPKAKYKSRRVVIRALERVLDQASGTLESDEESSLTTVNIDTAKPVETPVLKADVERARNEGTEFLKEQHLPCVKEQAALGFDVYQTAPPLKFSDDEPIEL</sequence>
<evidence type="ECO:0000313" key="3">
    <source>
        <dbReference type="Proteomes" id="UP001348817"/>
    </source>
</evidence>
<protein>
    <submittedName>
        <fullName evidence="2">Uncharacterized protein</fullName>
    </submittedName>
</protein>
<evidence type="ECO:0000256" key="1">
    <source>
        <dbReference type="SAM" id="MobiDB-lite"/>
    </source>
</evidence>
<dbReference type="Proteomes" id="UP001348817">
    <property type="component" value="Chromosome"/>
</dbReference>
<gene>
    <name evidence="2" type="ORF">FUAX_02280</name>
</gene>
<proteinExistence type="predicted"/>
<feature type="region of interest" description="Disordered" evidence="1">
    <location>
        <begin position="558"/>
        <end position="577"/>
    </location>
</feature>
<name>A0AAU9D4Q8_9BACT</name>
<dbReference type="EMBL" id="AP025314">
    <property type="protein sequence ID" value="BDD07796.1"/>
    <property type="molecule type" value="Genomic_DNA"/>
</dbReference>
<reference evidence="2 3" key="1">
    <citation type="submission" date="2021-12" db="EMBL/GenBank/DDBJ databases">
        <title>Genome sequencing of bacteria with rrn-lacking chromosome and rrn-plasmid.</title>
        <authorList>
            <person name="Anda M."/>
            <person name="Iwasaki W."/>
        </authorList>
    </citation>
    <scope>NUCLEOTIDE SEQUENCE [LARGE SCALE GENOMIC DNA]</scope>
    <source>
        <strain evidence="2 3">DSM 100852</strain>
    </source>
</reference>
<keyword evidence="3" id="KW-1185">Reference proteome</keyword>
<evidence type="ECO:0000313" key="2">
    <source>
        <dbReference type="EMBL" id="BDD07796.1"/>
    </source>
</evidence>
<dbReference type="KEGG" id="fax:FUAX_02280"/>
<dbReference type="AlphaFoldDB" id="A0AAU9D4Q8"/>
<organism evidence="2 3">
    <name type="scientific">Fulvitalea axinellae</name>
    <dbReference type="NCBI Taxonomy" id="1182444"/>
    <lineage>
        <taxon>Bacteria</taxon>
        <taxon>Pseudomonadati</taxon>
        <taxon>Bacteroidota</taxon>
        <taxon>Cytophagia</taxon>
        <taxon>Cytophagales</taxon>
        <taxon>Persicobacteraceae</taxon>
        <taxon>Fulvitalea</taxon>
    </lineage>
</organism>
<accession>A0AAU9D4Q8</accession>
<dbReference type="RefSeq" id="WP_338393100.1">
    <property type="nucleotide sequence ID" value="NZ_AP025314.1"/>
</dbReference>